<evidence type="ECO:0000313" key="3">
    <source>
        <dbReference type="EMBL" id="KAK8037170.1"/>
    </source>
</evidence>
<comment type="caution">
    <text evidence="3">The sequence shown here is derived from an EMBL/GenBank/DDBJ whole genome shotgun (WGS) entry which is preliminary data.</text>
</comment>
<reference evidence="3 4" key="1">
    <citation type="submission" date="2023-01" db="EMBL/GenBank/DDBJ databases">
        <title>Analysis of 21 Apiospora genomes using comparative genomics revels a genus with tremendous synthesis potential of carbohydrate active enzymes and secondary metabolites.</title>
        <authorList>
            <person name="Sorensen T."/>
        </authorList>
    </citation>
    <scope>NUCLEOTIDE SEQUENCE [LARGE SCALE GENOMIC DNA]</scope>
    <source>
        <strain evidence="3 4">CBS 20057</strain>
    </source>
</reference>
<dbReference type="Proteomes" id="UP001396898">
    <property type="component" value="Unassembled WGS sequence"/>
</dbReference>
<dbReference type="Pfam" id="PF24883">
    <property type="entry name" value="NPHP3_N"/>
    <property type="match status" value="1"/>
</dbReference>
<keyword evidence="1" id="KW-0677">Repeat</keyword>
<proteinExistence type="predicted"/>
<dbReference type="SUPFAM" id="SSF52540">
    <property type="entry name" value="P-loop containing nucleoside triphosphate hydrolases"/>
    <property type="match status" value="1"/>
</dbReference>
<evidence type="ECO:0000256" key="1">
    <source>
        <dbReference type="ARBA" id="ARBA00022737"/>
    </source>
</evidence>
<sequence>MKESKRIEKLERSLKEEEQTLESLIVKDIWSLTHANSATNITQFKSLDAKIECLIRGMGKAKVLEAERATKMVEDITSARTKIEAKLNQTAINVTREIAHADMNGLERHKVTERSAGERHQSILQKQREDEFLSSLFFSEMNDRQTNIRDAAPHTLKWIFYDQVTDDTSYIGSSRDNIPDRDAKWDNFYKWLCTESTPYWICGKLGSGKSTLMGHIVEHSRTRTGLNIWKGDGRLCIFKSFFWRPGSVLQKSILGLLRSLLYQICQAEPQLIPEILSTLPTNEKVLPVWTTRALVTGITTAFEAGDYLRICIFLDGLDKFLGDYNELLDLILKIQIYDHVKFCISSRPENHIIRRLSHCRQLHLEDLNDNDINSFISQKLRKANVHLPKIGYESASSYLTKKAEGVFLYAALVTQTVVQGADDGDDESTLLRRVTSIPMGIREVFKSLIGNLNDLQKQSLSFYLSMMKLTNLLYTSNSDPWATRKLTTIPIITLARLGSQASVTRLEKMPELCSRTEAQIRGHSAGLLEIVKLEPWLDDEISQDTWLHPDITRWLGQGEFISDENWTRRKAVGQVPPYPGIFDYERRALDWVHRSAHDFIHDSVFVQDLSVSVQPSEVTLQKVLAGYILNFALAPSVSSRKIYSGTTSYWRLQDTIEALAMSWSLSPSTVATATDCLYRVCLQCNADEFGYSELPESLMLNFAFWEKILEFDMFEYGLKRIHNIPRQALPSIIEAMAGKSDAMGPTPRERKSSMFKVLLEFLEKIHVNVELSPSLPLTTTAQQICTISDNAGVFVGIASSGRRLYLQIAGSIFVDPQGLVHDGCRKLASLQASEPLVRLICTPSRPLLYQERLPNAEWDFPWYEEIESFIKVDLNQRTATMLVNLLRNDLGNRGPLLDIPTIGESARWPLLFATEKELKNCHRIILEDAQCTEQLLDSTEKLLALACIRVHLWDLLYSIWVRLLETEDSKVNNSLTYSGGEMGQVNEEDAEGDGSEWFTDEEEMFSEEQLDEDNDSNWWTDDEESSERIRWLRTRDRMTIVQPYDQLRLDLEFNADDVSVEASTSGAVGGPKKLPLSLSITVETEYRVVGKQTLGHRRAAVGVFPSVVGDVCARQEADGDGVAQAELDAREVAVVCVPGAALERRAERDSRARWRLDFCLGKIRPAFAGSVGKNVGRRGSAVLAPRGRGADDGVPDGLAWYRSEQF</sequence>
<keyword evidence="4" id="KW-1185">Reference proteome</keyword>
<feature type="domain" description="Nephrocystin 3-like N-terminal" evidence="2">
    <location>
        <begin position="186"/>
        <end position="347"/>
    </location>
</feature>
<evidence type="ECO:0000259" key="2">
    <source>
        <dbReference type="Pfam" id="PF24883"/>
    </source>
</evidence>
<organism evidence="3 4">
    <name type="scientific">Apiospora marii</name>
    <dbReference type="NCBI Taxonomy" id="335849"/>
    <lineage>
        <taxon>Eukaryota</taxon>
        <taxon>Fungi</taxon>
        <taxon>Dikarya</taxon>
        <taxon>Ascomycota</taxon>
        <taxon>Pezizomycotina</taxon>
        <taxon>Sordariomycetes</taxon>
        <taxon>Xylariomycetidae</taxon>
        <taxon>Amphisphaeriales</taxon>
        <taxon>Apiosporaceae</taxon>
        <taxon>Apiospora</taxon>
    </lineage>
</organism>
<accession>A0ABR1SS64</accession>
<dbReference type="PANTHER" id="PTHR10039:SF5">
    <property type="entry name" value="NACHT DOMAIN-CONTAINING PROTEIN"/>
    <property type="match status" value="1"/>
</dbReference>
<name>A0ABR1SS64_9PEZI</name>
<dbReference type="Gene3D" id="3.40.50.300">
    <property type="entry name" value="P-loop containing nucleotide triphosphate hydrolases"/>
    <property type="match status" value="1"/>
</dbReference>
<dbReference type="InterPro" id="IPR027417">
    <property type="entry name" value="P-loop_NTPase"/>
</dbReference>
<dbReference type="InterPro" id="IPR056884">
    <property type="entry name" value="NPHP3-like_N"/>
</dbReference>
<dbReference type="EMBL" id="JAQQWI010000003">
    <property type="protein sequence ID" value="KAK8037170.1"/>
    <property type="molecule type" value="Genomic_DNA"/>
</dbReference>
<dbReference type="PANTHER" id="PTHR10039">
    <property type="entry name" value="AMELOGENIN"/>
    <property type="match status" value="1"/>
</dbReference>
<gene>
    <name evidence="3" type="ORF">PG991_001484</name>
</gene>
<protein>
    <recommendedName>
        <fullName evidence="2">Nephrocystin 3-like N-terminal domain-containing protein</fullName>
    </recommendedName>
</protein>
<evidence type="ECO:0000313" key="4">
    <source>
        <dbReference type="Proteomes" id="UP001396898"/>
    </source>
</evidence>